<evidence type="ECO:0000313" key="1">
    <source>
        <dbReference type="EMBL" id="KAJ0015059.1"/>
    </source>
</evidence>
<protein>
    <submittedName>
        <fullName evidence="1">Uncharacterized protein</fullName>
    </submittedName>
</protein>
<proteinExistence type="predicted"/>
<dbReference type="Proteomes" id="UP001163603">
    <property type="component" value="Chromosome 13"/>
</dbReference>
<reference evidence="2" key="1">
    <citation type="journal article" date="2023" name="G3 (Bethesda)">
        <title>Genome assembly and association tests identify interacting loci associated with vigor, precocity, and sex in interspecific pistachio rootstocks.</title>
        <authorList>
            <person name="Palmer W."/>
            <person name="Jacygrad E."/>
            <person name="Sagayaradj S."/>
            <person name="Cavanaugh K."/>
            <person name="Han R."/>
            <person name="Bertier L."/>
            <person name="Beede B."/>
            <person name="Kafkas S."/>
            <person name="Golino D."/>
            <person name="Preece J."/>
            <person name="Michelmore R."/>
        </authorList>
    </citation>
    <scope>NUCLEOTIDE SEQUENCE [LARGE SCALE GENOMIC DNA]</scope>
</reference>
<sequence>MDLKCRSVPPGYFVLLLFLAVAPPFTAAQTSPDPRTDPYANMRFSPSMAIIIVVLIAALFFMGFFSIYIRHCSNDANGSSVRTATGGQRSRRAAARGLDVSVIETFPTFVYSEVKALKIGKGALECAVCLSEFEDEEKLRLIPKCDHVFHPECIDAWLGSHTTCPVCRANLVPQPGEPVPQVSELQLQNEPDLEAQNDVVDGEREDSNGSGETPLTQAPEPEVISVNSMLNRNRTRGSRSNRPRKFPRSHSTGHSLSLVQPGEDTERFTLRLPVDVRKQIMNRELNRAYSLLSFPRESSSRRGYRTGAGEGSSRGRNSRWIDRMDRSFKSDRWLFSKAAPFFSRASSVKSTKVAANDDNGSTGGPEASWAQPSRPPA</sequence>
<comment type="caution">
    <text evidence="1">The sequence shown here is derived from an EMBL/GenBank/DDBJ whole genome shotgun (WGS) entry which is preliminary data.</text>
</comment>
<accession>A0ACC0XCX8</accession>
<gene>
    <name evidence="1" type="ORF">Pint_19980</name>
</gene>
<evidence type="ECO:0000313" key="2">
    <source>
        <dbReference type="Proteomes" id="UP001163603"/>
    </source>
</evidence>
<keyword evidence="2" id="KW-1185">Reference proteome</keyword>
<name>A0ACC0XCX8_9ROSI</name>
<organism evidence="1 2">
    <name type="scientific">Pistacia integerrima</name>
    <dbReference type="NCBI Taxonomy" id="434235"/>
    <lineage>
        <taxon>Eukaryota</taxon>
        <taxon>Viridiplantae</taxon>
        <taxon>Streptophyta</taxon>
        <taxon>Embryophyta</taxon>
        <taxon>Tracheophyta</taxon>
        <taxon>Spermatophyta</taxon>
        <taxon>Magnoliopsida</taxon>
        <taxon>eudicotyledons</taxon>
        <taxon>Gunneridae</taxon>
        <taxon>Pentapetalae</taxon>
        <taxon>rosids</taxon>
        <taxon>malvids</taxon>
        <taxon>Sapindales</taxon>
        <taxon>Anacardiaceae</taxon>
        <taxon>Pistacia</taxon>
    </lineage>
</organism>
<dbReference type="EMBL" id="CM047748">
    <property type="protein sequence ID" value="KAJ0015059.1"/>
    <property type="molecule type" value="Genomic_DNA"/>
</dbReference>